<evidence type="ECO:0000256" key="6">
    <source>
        <dbReference type="SAM" id="MobiDB-lite"/>
    </source>
</evidence>
<dbReference type="GO" id="GO:0005634">
    <property type="term" value="C:nucleus"/>
    <property type="evidence" value="ECO:0007669"/>
    <property type="project" value="UniProtKB-SubCell"/>
</dbReference>
<proteinExistence type="predicted"/>
<dbReference type="EMBL" id="JAVXUO010001798">
    <property type="protein sequence ID" value="KAK2979098.1"/>
    <property type="molecule type" value="Genomic_DNA"/>
</dbReference>
<reference evidence="7" key="1">
    <citation type="submission" date="2022-12" db="EMBL/GenBank/DDBJ databases">
        <title>Draft genome assemblies for two species of Escallonia (Escalloniales).</title>
        <authorList>
            <person name="Chanderbali A."/>
            <person name="Dervinis C."/>
            <person name="Anghel I."/>
            <person name="Soltis D."/>
            <person name="Soltis P."/>
            <person name="Zapata F."/>
        </authorList>
    </citation>
    <scope>NUCLEOTIDE SEQUENCE</scope>
    <source>
        <strain evidence="7">UCBG92.1500</strain>
        <tissue evidence="7">Leaf</tissue>
    </source>
</reference>
<evidence type="ECO:0008006" key="9">
    <source>
        <dbReference type="Google" id="ProtNLM"/>
    </source>
</evidence>
<dbReference type="AlphaFoldDB" id="A0AA88QYV2"/>
<keyword evidence="2" id="KW-0805">Transcription regulation</keyword>
<feature type="compositionally biased region" description="Basic residues" evidence="6">
    <location>
        <begin position="66"/>
        <end position="79"/>
    </location>
</feature>
<name>A0AA88QYV2_9ASTE</name>
<accession>A0AA88QYV2</accession>
<feature type="region of interest" description="Disordered" evidence="6">
    <location>
        <begin position="148"/>
        <end position="169"/>
    </location>
</feature>
<evidence type="ECO:0000256" key="4">
    <source>
        <dbReference type="ARBA" id="ARBA00023163"/>
    </source>
</evidence>
<comment type="subcellular location">
    <subcellularLocation>
        <location evidence="1">Nucleus</location>
    </subcellularLocation>
</comment>
<comment type="caution">
    <text evidence="7">The sequence shown here is derived from an EMBL/GenBank/DDBJ whole genome shotgun (WGS) entry which is preliminary data.</text>
</comment>
<sequence>MSSCLVLSNEEKERNSRNNIRAILHLLGYYDHDPDHQLIETTLHHDPNPSKNHRQIHLLPYPPLPLHKRKRSFSGKRKFVPSDPLGDYNDPDNDGDGDGDGDISSCISIDDNRPATHKNQDLPYTLVFQMAGERKVLLRPKKLFGDASAEEKPLKKRKKMTVKKETPSSEVILPQHSSLGLPQKFKKLIADMGGSDSEAVLVIQKRLFKTDVSKNHGRLSMPASQTSTEFLTAEETRALDSKREVAVELIEPMTLAKRGLKLTKWEMGKNGTYNLVRNWNSVLVENGLEVGMVVQLWAFRVDSVLHIALVVVNQE</sequence>
<keyword evidence="3" id="KW-0238">DNA-binding</keyword>
<dbReference type="Gene3D" id="2.40.330.10">
    <property type="entry name" value="DNA-binding pseudobarrel domain"/>
    <property type="match status" value="1"/>
</dbReference>
<keyword evidence="5" id="KW-0539">Nucleus</keyword>
<dbReference type="PANTHER" id="PTHR31541">
    <property type="entry name" value="B3 DOMAIN PLANT PROTEIN-RELATED"/>
    <property type="match status" value="1"/>
</dbReference>
<keyword evidence="4" id="KW-0804">Transcription</keyword>
<dbReference type="InterPro" id="IPR015300">
    <property type="entry name" value="DNA-bd_pseudobarrel_sf"/>
</dbReference>
<evidence type="ECO:0000256" key="2">
    <source>
        <dbReference type="ARBA" id="ARBA00023015"/>
    </source>
</evidence>
<feature type="compositionally biased region" description="Acidic residues" evidence="6">
    <location>
        <begin position="89"/>
        <end position="101"/>
    </location>
</feature>
<dbReference type="Proteomes" id="UP001187471">
    <property type="component" value="Unassembled WGS sequence"/>
</dbReference>
<keyword evidence="8" id="KW-1185">Reference proteome</keyword>
<dbReference type="SUPFAM" id="SSF101936">
    <property type="entry name" value="DNA-binding pseudobarrel domain"/>
    <property type="match status" value="1"/>
</dbReference>
<organism evidence="7 8">
    <name type="scientific">Escallonia rubra</name>
    <dbReference type="NCBI Taxonomy" id="112253"/>
    <lineage>
        <taxon>Eukaryota</taxon>
        <taxon>Viridiplantae</taxon>
        <taxon>Streptophyta</taxon>
        <taxon>Embryophyta</taxon>
        <taxon>Tracheophyta</taxon>
        <taxon>Spermatophyta</taxon>
        <taxon>Magnoliopsida</taxon>
        <taxon>eudicotyledons</taxon>
        <taxon>Gunneridae</taxon>
        <taxon>Pentapetalae</taxon>
        <taxon>asterids</taxon>
        <taxon>campanulids</taxon>
        <taxon>Escalloniales</taxon>
        <taxon>Escalloniaceae</taxon>
        <taxon>Escallonia</taxon>
    </lineage>
</organism>
<evidence type="ECO:0000256" key="1">
    <source>
        <dbReference type="ARBA" id="ARBA00004123"/>
    </source>
</evidence>
<evidence type="ECO:0000256" key="5">
    <source>
        <dbReference type="ARBA" id="ARBA00023242"/>
    </source>
</evidence>
<dbReference type="InterPro" id="IPR005508">
    <property type="entry name" value="At2g31720-like"/>
</dbReference>
<evidence type="ECO:0000313" key="8">
    <source>
        <dbReference type="Proteomes" id="UP001187471"/>
    </source>
</evidence>
<gene>
    <name evidence="7" type="ORF">RJ640_005849</name>
</gene>
<feature type="region of interest" description="Disordered" evidence="6">
    <location>
        <begin position="63"/>
        <end position="115"/>
    </location>
</feature>
<evidence type="ECO:0000313" key="7">
    <source>
        <dbReference type="EMBL" id="KAK2979098.1"/>
    </source>
</evidence>
<evidence type="ECO:0000256" key="3">
    <source>
        <dbReference type="ARBA" id="ARBA00023125"/>
    </source>
</evidence>
<dbReference type="Pfam" id="PF03754">
    <property type="entry name" value="At2g31720-like"/>
    <property type="match status" value="1"/>
</dbReference>
<dbReference type="GO" id="GO:0003677">
    <property type="term" value="F:DNA binding"/>
    <property type="evidence" value="ECO:0007669"/>
    <property type="project" value="UniProtKB-KW"/>
</dbReference>
<protein>
    <recommendedName>
        <fullName evidence="9">B3 domain-containing protein</fullName>
    </recommendedName>
</protein>
<dbReference type="PANTHER" id="PTHR31541:SF60">
    <property type="entry name" value="TF-B3 DOMAIN-CONTAINING PROTEIN"/>
    <property type="match status" value="1"/>
</dbReference>